<reference evidence="1" key="1">
    <citation type="submission" date="2018-05" db="EMBL/GenBank/DDBJ databases">
        <authorList>
            <person name="Lanie J.A."/>
            <person name="Ng W.-L."/>
            <person name="Kazmierczak K.M."/>
            <person name="Andrzejewski T.M."/>
            <person name="Davidsen T.M."/>
            <person name="Wayne K.J."/>
            <person name="Tettelin H."/>
            <person name="Glass J.I."/>
            <person name="Rusch D."/>
            <person name="Podicherti R."/>
            <person name="Tsui H.-C.T."/>
            <person name="Winkler M.E."/>
        </authorList>
    </citation>
    <scope>NUCLEOTIDE SEQUENCE</scope>
</reference>
<dbReference type="AlphaFoldDB" id="A0A382S6X2"/>
<dbReference type="EMBL" id="UINC01126284">
    <property type="protein sequence ID" value="SVD04661.1"/>
    <property type="molecule type" value="Genomic_DNA"/>
</dbReference>
<feature type="non-terminal residue" evidence="1">
    <location>
        <position position="63"/>
    </location>
</feature>
<proteinExistence type="predicted"/>
<name>A0A382S6X2_9ZZZZ</name>
<organism evidence="1">
    <name type="scientific">marine metagenome</name>
    <dbReference type="NCBI Taxonomy" id="408172"/>
    <lineage>
        <taxon>unclassified sequences</taxon>
        <taxon>metagenomes</taxon>
        <taxon>ecological metagenomes</taxon>
    </lineage>
</organism>
<evidence type="ECO:0000313" key="1">
    <source>
        <dbReference type="EMBL" id="SVD04661.1"/>
    </source>
</evidence>
<gene>
    <name evidence="1" type="ORF">METZ01_LOCUS357515</name>
</gene>
<sequence length="63" mass="6843">MKRIGIAAVLVSAIVVIVLGVVYHGYPQAALKAINIAYEWRAGVEAKSMEIDGYEVPYYEGGE</sequence>
<protein>
    <submittedName>
        <fullName evidence="1">Uncharacterized protein</fullName>
    </submittedName>
</protein>
<accession>A0A382S6X2</accession>